<dbReference type="NCBIfam" id="TIGR01683">
    <property type="entry name" value="thiS"/>
    <property type="match status" value="1"/>
</dbReference>
<accession>A0A0A3I0C7</accession>
<sequence length="67" mass="7379">MSITLNGKDVSLQSGVDTVDKLLSHYQLENRIVIIEVNKVIILKENYKTTSLSHGDVVEIIHFVGGG</sequence>
<evidence type="ECO:0000313" key="1">
    <source>
        <dbReference type="EMBL" id="KGR76965.1"/>
    </source>
</evidence>
<dbReference type="RefSeq" id="WP_036198563.1">
    <property type="nucleotide sequence ID" value="NZ_AVCY01000014.1"/>
</dbReference>
<dbReference type="SUPFAM" id="SSF54285">
    <property type="entry name" value="MoaD/ThiS"/>
    <property type="match status" value="1"/>
</dbReference>
<dbReference type="CDD" id="cd00565">
    <property type="entry name" value="Ubl_ThiS"/>
    <property type="match status" value="1"/>
</dbReference>
<reference evidence="1 2" key="1">
    <citation type="submission" date="2014-02" db="EMBL/GenBank/DDBJ databases">
        <title>Draft genome sequence of Lysinibacillus sinduriensis JCM 15800.</title>
        <authorList>
            <person name="Zhang F."/>
            <person name="Wang G."/>
            <person name="Zhang L."/>
        </authorList>
    </citation>
    <scope>NUCLEOTIDE SEQUENCE [LARGE SCALE GENOMIC DNA]</scope>
    <source>
        <strain evidence="1 2">JCM 15800</strain>
    </source>
</reference>
<dbReference type="Proteomes" id="UP000030408">
    <property type="component" value="Unassembled WGS sequence"/>
</dbReference>
<dbReference type="PANTHER" id="PTHR34472:SF1">
    <property type="entry name" value="SULFUR CARRIER PROTEIN THIS"/>
    <property type="match status" value="1"/>
</dbReference>
<dbReference type="eggNOG" id="COG2104">
    <property type="taxonomic scope" value="Bacteria"/>
</dbReference>
<gene>
    <name evidence="1" type="ORF">CD33_04625</name>
</gene>
<organism evidence="1 2">
    <name type="scientific">Ureibacillus sinduriensis BLB-1 = JCM 15800</name>
    <dbReference type="NCBI Taxonomy" id="1384057"/>
    <lineage>
        <taxon>Bacteria</taxon>
        <taxon>Bacillati</taxon>
        <taxon>Bacillota</taxon>
        <taxon>Bacilli</taxon>
        <taxon>Bacillales</taxon>
        <taxon>Caryophanaceae</taxon>
        <taxon>Ureibacillus</taxon>
    </lineage>
</organism>
<proteinExistence type="predicted"/>
<dbReference type="InterPro" id="IPR003749">
    <property type="entry name" value="ThiS/MoaD-like"/>
</dbReference>
<protein>
    <submittedName>
        <fullName evidence="1">Thiamine biosynthesis protein ThiS</fullName>
    </submittedName>
</protein>
<dbReference type="Gene3D" id="3.10.20.30">
    <property type="match status" value="1"/>
</dbReference>
<dbReference type="AlphaFoldDB" id="A0A0A3I0C7"/>
<dbReference type="OrthoDB" id="9798559at2"/>
<dbReference type="InterPro" id="IPR016155">
    <property type="entry name" value="Mopterin_synth/thiamin_S_b"/>
</dbReference>
<dbReference type="PANTHER" id="PTHR34472">
    <property type="entry name" value="SULFUR CARRIER PROTEIN THIS"/>
    <property type="match status" value="1"/>
</dbReference>
<name>A0A0A3I0C7_9BACL</name>
<evidence type="ECO:0000313" key="2">
    <source>
        <dbReference type="Proteomes" id="UP000030408"/>
    </source>
</evidence>
<dbReference type="InterPro" id="IPR012675">
    <property type="entry name" value="Beta-grasp_dom_sf"/>
</dbReference>
<dbReference type="Pfam" id="PF02597">
    <property type="entry name" value="ThiS"/>
    <property type="match status" value="1"/>
</dbReference>
<keyword evidence="2" id="KW-1185">Reference proteome</keyword>
<dbReference type="InterPro" id="IPR010035">
    <property type="entry name" value="Thi_S"/>
</dbReference>
<comment type="caution">
    <text evidence="1">The sequence shown here is derived from an EMBL/GenBank/DDBJ whole genome shotgun (WGS) entry which is preliminary data.</text>
</comment>
<dbReference type="STRING" id="1384057.CD33_04625"/>
<dbReference type="EMBL" id="JPVO01000042">
    <property type="protein sequence ID" value="KGR76965.1"/>
    <property type="molecule type" value="Genomic_DNA"/>
</dbReference>